<keyword evidence="3 5" id="KW-1133">Transmembrane helix</keyword>
<keyword evidence="2 5" id="KW-0812">Transmembrane</keyword>
<feature type="transmembrane region" description="Helical" evidence="5">
    <location>
        <begin position="97"/>
        <end position="117"/>
    </location>
</feature>
<feature type="transmembrane region" description="Helical" evidence="5">
    <location>
        <begin position="69"/>
        <end position="91"/>
    </location>
</feature>
<evidence type="ECO:0000256" key="2">
    <source>
        <dbReference type="ARBA" id="ARBA00022692"/>
    </source>
</evidence>
<sequence length="317" mass="33741">MNQKSLFGLLQSGFIFWVLAGGIWGWSFPDSAAAGAGWISEALMLIMLGMGLTLKLSDIRALRHAGRPLLLGVSLQYLVMPVAAWAIATALHLSPMLALGVILVGCCPGGTASNVVAWLARGDVALSVAMTSLSTLLAPIMTPLWIWMLASTWLDIDPAALFFSVVQIVLLPVAAGIALRSVWKPDKILLSGIFPLLAMLTIAWIVGVVVGINVDRLHDVATPLLLSVVLLNVTGLLLGRIVMLRMGYKRRQARTVAIEVGMQNSGLAVALAIAHFSPEAALAGALFSLWHNVSGALLADYWRRSGGKTKQGDLTHI</sequence>
<proteinExistence type="predicted"/>
<feature type="transmembrane region" description="Helical" evidence="5">
    <location>
        <begin position="188"/>
        <end position="212"/>
    </location>
</feature>
<accession>A0A2K8LB48</accession>
<comment type="subcellular location">
    <subcellularLocation>
        <location evidence="1">Membrane</location>
        <topology evidence="1">Multi-pass membrane protein</topology>
    </subcellularLocation>
</comment>
<evidence type="ECO:0000256" key="5">
    <source>
        <dbReference type="SAM" id="Phobius"/>
    </source>
</evidence>
<dbReference type="PANTHER" id="PTHR10361:SF28">
    <property type="entry name" value="P3 PROTEIN-RELATED"/>
    <property type="match status" value="1"/>
</dbReference>
<feature type="transmembrane region" description="Helical" evidence="5">
    <location>
        <begin position="124"/>
        <end position="147"/>
    </location>
</feature>
<feature type="transmembrane region" description="Helical" evidence="5">
    <location>
        <begin position="256"/>
        <end position="276"/>
    </location>
</feature>
<keyword evidence="4 5" id="KW-0472">Membrane</keyword>
<dbReference type="GO" id="GO:0016020">
    <property type="term" value="C:membrane"/>
    <property type="evidence" value="ECO:0007669"/>
    <property type="project" value="UniProtKB-SubCell"/>
</dbReference>
<dbReference type="InterPro" id="IPR002657">
    <property type="entry name" value="BilAc:Na_symport/Acr3"/>
</dbReference>
<dbReference type="AlphaFoldDB" id="A0A2K8LB48"/>
<evidence type="ECO:0000313" key="6">
    <source>
        <dbReference type="EMBL" id="ATX81476.1"/>
    </source>
</evidence>
<gene>
    <name evidence="6" type="ORF">Ga0123462_0606</name>
</gene>
<dbReference type="Gene3D" id="1.20.1530.20">
    <property type="match status" value="1"/>
</dbReference>
<feature type="transmembrane region" description="Helical" evidence="5">
    <location>
        <begin position="159"/>
        <end position="179"/>
    </location>
</feature>
<evidence type="ECO:0000256" key="1">
    <source>
        <dbReference type="ARBA" id="ARBA00004141"/>
    </source>
</evidence>
<dbReference type="InterPro" id="IPR038770">
    <property type="entry name" value="Na+/solute_symporter_sf"/>
</dbReference>
<dbReference type="OrthoDB" id="9806785at2"/>
<feature type="transmembrane region" description="Helical" evidence="5">
    <location>
        <begin position="38"/>
        <end position="57"/>
    </location>
</feature>
<organism evidence="6 7">
    <name type="scientific">Mariprofundus ferrinatatus</name>
    <dbReference type="NCBI Taxonomy" id="1921087"/>
    <lineage>
        <taxon>Bacteria</taxon>
        <taxon>Pseudomonadati</taxon>
        <taxon>Pseudomonadota</taxon>
        <taxon>Candidatius Mariprofundia</taxon>
        <taxon>Mariprofundales</taxon>
        <taxon>Mariprofundaceae</taxon>
        <taxon>Mariprofundus</taxon>
    </lineage>
</organism>
<feature type="transmembrane region" description="Helical" evidence="5">
    <location>
        <begin position="7"/>
        <end position="26"/>
    </location>
</feature>
<protein>
    <submittedName>
        <fullName evidence="6">Bile acid:Na+ symporter, BASS family</fullName>
    </submittedName>
</protein>
<dbReference type="Proteomes" id="UP000231637">
    <property type="component" value="Chromosome"/>
</dbReference>
<name>A0A2K8LB48_9PROT</name>
<dbReference type="InterPro" id="IPR004710">
    <property type="entry name" value="Bilac:Na_transpt"/>
</dbReference>
<reference evidence="6 7" key="1">
    <citation type="submission" date="2016-12" db="EMBL/GenBank/DDBJ databases">
        <title>Isolation and genomic insights into novel planktonic Zetaproteobacteria from stratified waters of the Chesapeake Bay.</title>
        <authorList>
            <person name="McAllister S.M."/>
            <person name="Kato S."/>
            <person name="Chan C.S."/>
            <person name="Chiu B.K."/>
            <person name="Field E.K."/>
        </authorList>
    </citation>
    <scope>NUCLEOTIDE SEQUENCE [LARGE SCALE GENOMIC DNA]</scope>
    <source>
        <strain evidence="6 7">CP-8</strain>
    </source>
</reference>
<evidence type="ECO:0000256" key="4">
    <source>
        <dbReference type="ARBA" id="ARBA00023136"/>
    </source>
</evidence>
<evidence type="ECO:0000256" key="3">
    <source>
        <dbReference type="ARBA" id="ARBA00022989"/>
    </source>
</evidence>
<dbReference type="KEGG" id="mfn:Ga0123462_0606"/>
<keyword evidence="7" id="KW-1185">Reference proteome</keyword>
<feature type="transmembrane region" description="Helical" evidence="5">
    <location>
        <begin position="224"/>
        <end position="244"/>
    </location>
</feature>
<dbReference type="PANTHER" id="PTHR10361">
    <property type="entry name" value="SODIUM-BILE ACID COTRANSPORTER"/>
    <property type="match status" value="1"/>
</dbReference>
<dbReference type="EMBL" id="CP018800">
    <property type="protein sequence ID" value="ATX81476.1"/>
    <property type="molecule type" value="Genomic_DNA"/>
</dbReference>
<dbReference type="RefSeq" id="WP_100264935.1">
    <property type="nucleotide sequence ID" value="NZ_CP018800.1"/>
</dbReference>
<dbReference type="Pfam" id="PF01758">
    <property type="entry name" value="SBF"/>
    <property type="match status" value="1"/>
</dbReference>
<evidence type="ECO:0000313" key="7">
    <source>
        <dbReference type="Proteomes" id="UP000231637"/>
    </source>
</evidence>